<dbReference type="InterPro" id="IPR017850">
    <property type="entry name" value="Alkaline_phosphatase_core_sf"/>
</dbReference>
<organism evidence="1 2">
    <name type="scientific">Paenibacillus alvei</name>
    <name type="common">Bacillus alvei</name>
    <dbReference type="NCBI Taxonomy" id="44250"/>
    <lineage>
        <taxon>Bacteria</taxon>
        <taxon>Bacillati</taxon>
        <taxon>Bacillota</taxon>
        <taxon>Bacilli</taxon>
        <taxon>Bacillales</taxon>
        <taxon>Paenibacillaceae</taxon>
        <taxon>Paenibacillus</taxon>
    </lineage>
</organism>
<dbReference type="Gene3D" id="3.40.720.10">
    <property type="entry name" value="Alkaline Phosphatase, subunit A"/>
    <property type="match status" value="1"/>
</dbReference>
<dbReference type="PANTHER" id="PTHR10151">
    <property type="entry name" value="ECTONUCLEOTIDE PYROPHOSPHATASE/PHOSPHODIESTERASE"/>
    <property type="match status" value="1"/>
</dbReference>
<dbReference type="Proteomes" id="UP000304148">
    <property type="component" value="Chromosome"/>
</dbReference>
<evidence type="ECO:0000313" key="1">
    <source>
        <dbReference type="EMBL" id="SYX86117.1"/>
    </source>
</evidence>
<dbReference type="PANTHER" id="PTHR10151:SF120">
    <property type="entry name" value="BIS(5'-ADENOSYL)-TRIPHOSPHATASE"/>
    <property type="match status" value="1"/>
</dbReference>
<dbReference type="SUPFAM" id="SSF53649">
    <property type="entry name" value="Alkaline phosphatase-like"/>
    <property type="match status" value="1"/>
</dbReference>
<evidence type="ECO:0008006" key="3">
    <source>
        <dbReference type="Google" id="ProtNLM"/>
    </source>
</evidence>
<dbReference type="AlphaFoldDB" id="A0A383RG83"/>
<gene>
    <name evidence="1" type="ORF">PBLR_14539</name>
</gene>
<proteinExistence type="predicted"/>
<evidence type="ECO:0000313" key="2">
    <source>
        <dbReference type="Proteomes" id="UP000304148"/>
    </source>
</evidence>
<dbReference type="RefSeq" id="WP_138188134.1">
    <property type="nucleotide sequence ID" value="NZ_LS992241.1"/>
</dbReference>
<accession>A0A383RG83</accession>
<name>A0A383RG83_PAEAL</name>
<sequence length="286" mass="32249">MSNSTTNSPHKHNKLIFIMLDGLRYDTAVTQMGYMHHLVEYGKAARYKVRSELPSLSRPLYEVLMTGTPVWRHGIATNQTVRLSHERSLFHLTREQGLTNATASYYWVSELYNSAPFHPAADRIQLDTDKPIQHGIFYFEDHYPDSHLFADANFLLTQYAPDFLYVHSMNIDDDGHKFTGDSAQYRNRALAADIILASVLPTWMEAGYQIIVTADHGMNNDGNHGGTTDAERHVPLFVISNLLTPGVYEQEVPQLQLAPLACRLLGIAPSEAMQPLTMLEFMLASP</sequence>
<dbReference type="Pfam" id="PF01663">
    <property type="entry name" value="Phosphodiest"/>
    <property type="match status" value="1"/>
</dbReference>
<reference evidence="2" key="1">
    <citation type="submission" date="2018-08" db="EMBL/GenBank/DDBJ databases">
        <authorList>
            <person name="Chevrot R."/>
        </authorList>
    </citation>
    <scope>NUCLEOTIDE SEQUENCE [LARGE SCALE GENOMIC DNA]</scope>
</reference>
<dbReference type="EMBL" id="LS992241">
    <property type="protein sequence ID" value="SYX86117.1"/>
    <property type="molecule type" value="Genomic_DNA"/>
</dbReference>
<dbReference type="GO" id="GO:0016787">
    <property type="term" value="F:hydrolase activity"/>
    <property type="evidence" value="ECO:0007669"/>
    <property type="project" value="UniProtKB-ARBA"/>
</dbReference>
<dbReference type="InterPro" id="IPR002591">
    <property type="entry name" value="Phosphodiest/P_Trfase"/>
</dbReference>
<protein>
    <recommendedName>
        <fullName evidence="3">Type I phosphodiesterase/nucleotide pyrophosphatase</fullName>
    </recommendedName>
</protein>